<evidence type="ECO:0000256" key="6">
    <source>
        <dbReference type="ARBA" id="ARBA00022806"/>
    </source>
</evidence>
<feature type="region of interest" description="Disordered" evidence="15">
    <location>
        <begin position="793"/>
        <end position="830"/>
    </location>
</feature>
<keyword evidence="8" id="KW-0805">Transcription regulation</keyword>
<dbReference type="InterPro" id="IPR017930">
    <property type="entry name" value="Myb_dom"/>
</dbReference>
<dbReference type="GO" id="GO:0000976">
    <property type="term" value="F:transcription cis-regulatory region binding"/>
    <property type="evidence" value="ECO:0007669"/>
    <property type="project" value="UniProtKB-ARBA"/>
</dbReference>
<feature type="domain" description="Myb-like" evidence="16">
    <location>
        <begin position="661"/>
        <end position="711"/>
    </location>
</feature>
<feature type="domain" description="Myb-like" evidence="16">
    <location>
        <begin position="608"/>
        <end position="660"/>
    </location>
</feature>
<evidence type="ECO:0000256" key="1">
    <source>
        <dbReference type="ARBA" id="ARBA00004123"/>
    </source>
</evidence>
<dbReference type="GO" id="GO:0051707">
    <property type="term" value="P:response to other organism"/>
    <property type="evidence" value="ECO:0007669"/>
    <property type="project" value="UniProtKB-ARBA"/>
</dbReference>
<comment type="subcellular location">
    <subcellularLocation>
        <location evidence="2">Cytoplasm</location>
    </subcellularLocation>
    <subcellularLocation>
        <location evidence="1">Nucleus</location>
    </subcellularLocation>
</comment>
<evidence type="ECO:0000256" key="12">
    <source>
        <dbReference type="ARBA" id="ARBA00037591"/>
    </source>
</evidence>
<dbReference type="InterPro" id="IPR027417">
    <property type="entry name" value="P-loop_NTPase"/>
</dbReference>
<organism evidence="20 21">
    <name type="scientific">Striga asiatica</name>
    <name type="common">Asiatic witchweed</name>
    <name type="synonym">Buchnera asiatica</name>
    <dbReference type="NCBI Taxonomy" id="4170"/>
    <lineage>
        <taxon>Eukaryota</taxon>
        <taxon>Viridiplantae</taxon>
        <taxon>Streptophyta</taxon>
        <taxon>Embryophyta</taxon>
        <taxon>Tracheophyta</taxon>
        <taxon>Spermatophyta</taxon>
        <taxon>Magnoliopsida</taxon>
        <taxon>eudicotyledons</taxon>
        <taxon>Gunneridae</taxon>
        <taxon>Pentapetalae</taxon>
        <taxon>asterids</taxon>
        <taxon>lamiids</taxon>
        <taxon>Lamiales</taxon>
        <taxon>Orobanchaceae</taxon>
        <taxon>Buchnereae</taxon>
        <taxon>Striga</taxon>
    </lineage>
</organism>
<protein>
    <submittedName>
        <fullName evidence="20">ATP-dependent RNA helicase DHH1</fullName>
    </submittedName>
</protein>
<dbReference type="Gene3D" id="1.10.10.60">
    <property type="entry name" value="Homeodomain-like"/>
    <property type="match status" value="2"/>
</dbReference>
<dbReference type="SMART" id="SM00487">
    <property type="entry name" value="DEXDc"/>
    <property type="match status" value="1"/>
</dbReference>
<keyword evidence="7" id="KW-0067">ATP-binding</keyword>
<evidence type="ECO:0000256" key="9">
    <source>
        <dbReference type="ARBA" id="ARBA00023125"/>
    </source>
</evidence>
<dbReference type="CDD" id="cd00167">
    <property type="entry name" value="SANT"/>
    <property type="match status" value="2"/>
</dbReference>
<evidence type="ECO:0000256" key="7">
    <source>
        <dbReference type="ARBA" id="ARBA00022840"/>
    </source>
</evidence>
<feature type="domain" description="HTH myb-type" evidence="19">
    <location>
        <begin position="661"/>
        <end position="715"/>
    </location>
</feature>
<keyword evidence="6 20" id="KW-0347">Helicase</keyword>
<evidence type="ECO:0000313" key="20">
    <source>
        <dbReference type="EMBL" id="GER40050.1"/>
    </source>
</evidence>
<dbReference type="GO" id="GO:0005737">
    <property type="term" value="C:cytoplasm"/>
    <property type="evidence" value="ECO:0007669"/>
    <property type="project" value="UniProtKB-SubCell"/>
</dbReference>
<dbReference type="SMART" id="SM00490">
    <property type="entry name" value="HELICc"/>
    <property type="match status" value="1"/>
</dbReference>
<feature type="domain" description="HTH myb-type" evidence="19">
    <location>
        <begin position="608"/>
        <end position="660"/>
    </location>
</feature>
<dbReference type="InterPro" id="IPR011545">
    <property type="entry name" value="DEAD/DEAH_box_helicase_dom"/>
</dbReference>
<evidence type="ECO:0000259" key="17">
    <source>
        <dbReference type="PROSITE" id="PS51192"/>
    </source>
</evidence>
<keyword evidence="21" id="KW-1185">Reference proteome</keyword>
<gene>
    <name evidence="20" type="ORF">STAS_16702</name>
</gene>
<evidence type="ECO:0000256" key="2">
    <source>
        <dbReference type="ARBA" id="ARBA00004496"/>
    </source>
</evidence>
<dbReference type="PROSITE" id="PS00039">
    <property type="entry name" value="DEAD_ATP_HELICASE"/>
    <property type="match status" value="1"/>
</dbReference>
<dbReference type="AlphaFoldDB" id="A0A5A7Q4E8"/>
<feature type="domain" description="Helicase C-terminal" evidence="18">
    <location>
        <begin position="362"/>
        <end position="513"/>
    </location>
</feature>
<dbReference type="PROSITE" id="PS51294">
    <property type="entry name" value="HTH_MYB"/>
    <property type="match status" value="2"/>
</dbReference>
<dbReference type="Pfam" id="PF00270">
    <property type="entry name" value="DEAD"/>
    <property type="match status" value="1"/>
</dbReference>
<evidence type="ECO:0000313" key="21">
    <source>
        <dbReference type="Proteomes" id="UP000325081"/>
    </source>
</evidence>
<dbReference type="InterPro" id="IPR001005">
    <property type="entry name" value="SANT/Myb"/>
</dbReference>
<evidence type="ECO:0000256" key="4">
    <source>
        <dbReference type="ARBA" id="ARBA00022741"/>
    </source>
</evidence>
<dbReference type="SUPFAM" id="SSF46689">
    <property type="entry name" value="Homeodomain-like"/>
    <property type="match status" value="1"/>
</dbReference>
<dbReference type="InterPro" id="IPR009057">
    <property type="entry name" value="Homeodomain-like_sf"/>
</dbReference>
<evidence type="ECO:0000256" key="10">
    <source>
        <dbReference type="ARBA" id="ARBA00023163"/>
    </source>
</evidence>
<dbReference type="PANTHER" id="PTHR47960">
    <property type="entry name" value="DEAD-BOX ATP-DEPENDENT RNA HELICASE 50"/>
    <property type="match status" value="1"/>
</dbReference>
<keyword evidence="4" id="KW-0547">Nucleotide-binding</keyword>
<evidence type="ECO:0000259" key="16">
    <source>
        <dbReference type="PROSITE" id="PS50090"/>
    </source>
</evidence>
<dbReference type="SUPFAM" id="SSF52540">
    <property type="entry name" value="P-loop containing nucleoside triphosphate hydrolases"/>
    <property type="match status" value="1"/>
</dbReference>
<comment type="caution">
    <text evidence="20">The sequence shown here is derived from an EMBL/GenBank/DDBJ whole genome shotgun (WGS) entry which is preliminary data.</text>
</comment>
<dbReference type="CDD" id="cd18787">
    <property type="entry name" value="SF2_C_DEAD"/>
    <property type="match status" value="1"/>
</dbReference>
<evidence type="ECO:0000256" key="5">
    <source>
        <dbReference type="ARBA" id="ARBA00022801"/>
    </source>
</evidence>
<dbReference type="GO" id="GO:0016787">
    <property type="term" value="F:hydrolase activity"/>
    <property type="evidence" value="ECO:0007669"/>
    <property type="project" value="UniProtKB-KW"/>
</dbReference>
<dbReference type="GO" id="GO:0004386">
    <property type="term" value="F:helicase activity"/>
    <property type="evidence" value="ECO:0007669"/>
    <property type="project" value="UniProtKB-KW"/>
</dbReference>
<feature type="domain" description="Helicase ATP-binding" evidence="17">
    <location>
        <begin position="182"/>
        <end position="352"/>
    </location>
</feature>
<proteinExistence type="inferred from homology"/>
<dbReference type="InterPro" id="IPR000629">
    <property type="entry name" value="RNA-helicase_DEAD-box_CS"/>
</dbReference>
<keyword evidence="10" id="KW-0804">Transcription</keyword>
<dbReference type="OrthoDB" id="10265785at2759"/>
<evidence type="ECO:0000256" key="13">
    <source>
        <dbReference type="ARBA" id="ARBA00038316"/>
    </source>
</evidence>
<evidence type="ECO:0000256" key="3">
    <source>
        <dbReference type="ARBA" id="ARBA00022737"/>
    </source>
</evidence>
<keyword evidence="9" id="KW-0238">DNA-binding</keyword>
<evidence type="ECO:0000259" key="18">
    <source>
        <dbReference type="PROSITE" id="PS51194"/>
    </source>
</evidence>
<evidence type="ECO:0000256" key="11">
    <source>
        <dbReference type="ARBA" id="ARBA00023242"/>
    </source>
</evidence>
<dbReference type="GO" id="GO:0080090">
    <property type="term" value="P:regulation of primary metabolic process"/>
    <property type="evidence" value="ECO:0007669"/>
    <property type="project" value="UniProtKB-ARBA"/>
</dbReference>
<evidence type="ECO:0000256" key="14">
    <source>
        <dbReference type="ARBA" id="ARBA00057804"/>
    </source>
</evidence>
<dbReference type="GO" id="GO:0005524">
    <property type="term" value="F:ATP binding"/>
    <property type="evidence" value="ECO:0007669"/>
    <property type="project" value="UniProtKB-KW"/>
</dbReference>
<name>A0A5A7Q4E8_STRAF</name>
<dbReference type="InterPro" id="IPR001650">
    <property type="entry name" value="Helicase_C-like"/>
</dbReference>
<comment type="function">
    <text evidence="12">ATP-dependent RNA helicase involved in mRNA turnover, and more specifically in mRNA decapping.</text>
</comment>
<dbReference type="EMBL" id="BKCP01005816">
    <property type="protein sequence ID" value="GER40050.1"/>
    <property type="molecule type" value="Genomic_DNA"/>
</dbReference>
<keyword evidence="11" id="KW-0539">Nucleus</keyword>
<comment type="function">
    <text evidence="14">Transcription factor.</text>
</comment>
<comment type="similarity">
    <text evidence="13">Belongs to the DEAD box helicase family. DDX6/DHH1 subfamily.</text>
</comment>
<evidence type="ECO:0000256" key="8">
    <source>
        <dbReference type="ARBA" id="ARBA00023015"/>
    </source>
</evidence>
<reference evidence="21" key="1">
    <citation type="journal article" date="2019" name="Curr. Biol.">
        <title>Genome Sequence of Striga asiatica Provides Insight into the Evolution of Plant Parasitism.</title>
        <authorList>
            <person name="Yoshida S."/>
            <person name="Kim S."/>
            <person name="Wafula E.K."/>
            <person name="Tanskanen J."/>
            <person name="Kim Y.M."/>
            <person name="Honaas L."/>
            <person name="Yang Z."/>
            <person name="Spallek T."/>
            <person name="Conn C.E."/>
            <person name="Ichihashi Y."/>
            <person name="Cheong K."/>
            <person name="Cui S."/>
            <person name="Der J.P."/>
            <person name="Gundlach H."/>
            <person name="Jiao Y."/>
            <person name="Hori C."/>
            <person name="Ishida J.K."/>
            <person name="Kasahara H."/>
            <person name="Kiba T."/>
            <person name="Kim M.S."/>
            <person name="Koo N."/>
            <person name="Laohavisit A."/>
            <person name="Lee Y.H."/>
            <person name="Lumba S."/>
            <person name="McCourt P."/>
            <person name="Mortimer J.C."/>
            <person name="Mutuku J.M."/>
            <person name="Nomura T."/>
            <person name="Sasaki-Sekimoto Y."/>
            <person name="Seto Y."/>
            <person name="Wang Y."/>
            <person name="Wakatake T."/>
            <person name="Sakakibara H."/>
            <person name="Demura T."/>
            <person name="Yamaguchi S."/>
            <person name="Yoneyama K."/>
            <person name="Manabe R.I."/>
            <person name="Nelson D.C."/>
            <person name="Schulman A.H."/>
            <person name="Timko M.P."/>
            <person name="dePamphilis C.W."/>
            <person name="Choi D."/>
            <person name="Shirasu K."/>
        </authorList>
    </citation>
    <scope>NUCLEOTIDE SEQUENCE [LARGE SCALE GENOMIC DNA]</scope>
    <source>
        <strain evidence="21">cv. UVA1</strain>
    </source>
</reference>
<dbReference type="SMART" id="SM00717">
    <property type="entry name" value="SANT"/>
    <property type="match status" value="2"/>
</dbReference>
<dbReference type="GO" id="GO:0005634">
    <property type="term" value="C:nucleus"/>
    <property type="evidence" value="ECO:0007669"/>
    <property type="project" value="UniProtKB-SubCell"/>
</dbReference>
<dbReference type="Gene3D" id="3.40.50.300">
    <property type="entry name" value="P-loop containing nucleotide triphosphate hydrolases"/>
    <property type="match status" value="2"/>
</dbReference>
<dbReference type="Pfam" id="PF00249">
    <property type="entry name" value="Myb_DNA-binding"/>
    <property type="match status" value="2"/>
</dbReference>
<dbReference type="FunFam" id="1.10.10.60:FF:000001">
    <property type="entry name" value="MYB-related transcription factor"/>
    <property type="match status" value="1"/>
</dbReference>
<dbReference type="PROSITE" id="PS51194">
    <property type="entry name" value="HELICASE_CTER"/>
    <property type="match status" value="1"/>
</dbReference>
<accession>A0A5A7Q4E8</accession>
<evidence type="ECO:0000259" key="19">
    <source>
        <dbReference type="PROSITE" id="PS51294"/>
    </source>
</evidence>
<dbReference type="InterPro" id="IPR014001">
    <property type="entry name" value="Helicase_ATP-bd"/>
</dbReference>
<keyword evidence="5" id="KW-0378">Hydrolase</keyword>
<dbReference type="PROSITE" id="PS51192">
    <property type="entry name" value="HELICASE_ATP_BIND_1"/>
    <property type="match status" value="1"/>
</dbReference>
<evidence type="ECO:0000256" key="15">
    <source>
        <dbReference type="SAM" id="MobiDB-lite"/>
    </source>
</evidence>
<dbReference type="PROSITE" id="PS50090">
    <property type="entry name" value="MYB_LIKE"/>
    <property type="match status" value="2"/>
</dbReference>
<dbReference type="Proteomes" id="UP000325081">
    <property type="component" value="Unassembled WGS sequence"/>
</dbReference>
<dbReference type="FunFam" id="1.10.10.60:FF:000394">
    <property type="entry name" value="MYB transcription factor"/>
    <property type="match status" value="1"/>
</dbReference>
<dbReference type="Pfam" id="PF00271">
    <property type="entry name" value="Helicase_C"/>
    <property type="match status" value="1"/>
</dbReference>
<keyword evidence="3" id="KW-0677">Repeat</keyword>
<sequence length="868" mass="98600">MKKFEANSEIPQAKKVEQWVSRKYLKFVGIIPAARCERHGTRFLPMSSRSRYPPPGMGGGGLKHPHTGHGPDFNAGHQYVQRGPVQNIQNPQPQQWLMRNQNQLPPANYSVDEVEKTVQSEAAVSSSQDWKVQLKLPPADTRYKTELLKEMNSKTTFLKRELLMGIYEKGFERPSPIQEESIPIALTGSDILARAKNGTGKTAAFCIPALEKIDQDKNVIQVVILVPTRELALQTSQVCKELGKHLKIEVMVTTGGTSLKDDIMRLYQPVHLLVGTPGRILDLARKGICILNECSVLVMDEADKLLSPEFQPSIEQLIRFLPANRQILMFSATFPVTVKDFKDRYLRKPYVINLMDELTLKGITQFYAFVEERQKVHCLNTLFSKLQINQSIIFCNSVNRVELLAKKITELGYSCFYIHAKMLQDHRNRVFHDFRNDLFTRGIDIQAVNVVINFDFPKNSETYLHRVGRSGRFGHLGLALNLITYEDRFNLYRIEQQLGTEIKQIPPHIDQAIYCLFEARFKRIQPQDWRLIRKQAAKPPNNVSKFKTGVEKIQDLLCDEDQGFVFFAFLGYFDVNGEDNDMEVVASSDFEEMRVCVREMGRAPCCDKKGLKKGPWAPEEDEKLLDYINKHGHGSWRSLPKLAGLLRCGKSCRLRWTNYLRPDIKRGPFSPQEEKLVIQLHAILGNRWAAIASQLQGRTDNEIKNLWNTHLKKRLLLMGIDPDTHEPISTPSGAPSARHMAQWESARLEAEARLSRESLLLPTSSSFANKSESDLFLRLWNSEVGETFRNLKSGGKTGAIQTDPNPAGNKSCDECVSSNEPQDSDDDEESTLDLLLDFPSDDMSFLENGDGCCYSGLYPGILDRKPIV</sequence>
<dbReference type="CDD" id="cd17940">
    <property type="entry name" value="DEADc_DDX6"/>
    <property type="match status" value="1"/>
</dbReference>